<reference evidence="2" key="1">
    <citation type="journal article" date="2019" name="Int. J. Syst. Evol. Microbiol.">
        <title>The Global Catalogue of Microorganisms (GCM) 10K type strain sequencing project: providing services to taxonomists for standard genome sequencing and annotation.</title>
        <authorList>
            <consortium name="The Broad Institute Genomics Platform"/>
            <consortium name="The Broad Institute Genome Sequencing Center for Infectious Disease"/>
            <person name="Wu L."/>
            <person name="Ma J."/>
        </authorList>
    </citation>
    <scope>NUCLEOTIDE SEQUENCE [LARGE SCALE GENOMIC DNA]</scope>
    <source>
        <strain evidence="2">JCM 4733</strain>
    </source>
</reference>
<dbReference type="EMBL" id="BMVN01000158">
    <property type="protein sequence ID" value="GHA78903.1"/>
    <property type="molecule type" value="Genomic_DNA"/>
</dbReference>
<evidence type="ECO:0000313" key="2">
    <source>
        <dbReference type="Proteomes" id="UP000653644"/>
    </source>
</evidence>
<keyword evidence="2" id="KW-1185">Reference proteome</keyword>
<comment type="caution">
    <text evidence="1">The sequence shown here is derived from an EMBL/GenBank/DDBJ whole genome shotgun (WGS) entry which is preliminary data.</text>
</comment>
<proteinExistence type="predicted"/>
<accession>A0ABQ3DCI0</accession>
<dbReference type="Proteomes" id="UP000653644">
    <property type="component" value="Unassembled WGS sequence"/>
</dbReference>
<gene>
    <name evidence="1" type="ORF">GCM10010345_94850</name>
</gene>
<sequence>MLCHQASHDGTLDVMSETEWNFSIFSAAPSGWRVAIADNKDQKLLVVGIVGWARLTSIFLDGPPTESADRFAFGG</sequence>
<protein>
    <submittedName>
        <fullName evidence="1">Uncharacterized protein</fullName>
    </submittedName>
</protein>
<evidence type="ECO:0000313" key="1">
    <source>
        <dbReference type="EMBL" id="GHA78903.1"/>
    </source>
</evidence>
<organism evidence="1 2">
    <name type="scientific">Streptomyces canarius</name>
    <dbReference type="NCBI Taxonomy" id="285453"/>
    <lineage>
        <taxon>Bacteria</taxon>
        <taxon>Bacillati</taxon>
        <taxon>Actinomycetota</taxon>
        <taxon>Actinomycetes</taxon>
        <taxon>Kitasatosporales</taxon>
        <taxon>Streptomycetaceae</taxon>
        <taxon>Streptomyces</taxon>
    </lineage>
</organism>
<name>A0ABQ3DCI0_9ACTN</name>